<dbReference type="AlphaFoldDB" id="A0A8J4EAU3"/>
<dbReference type="CDD" id="cd00060">
    <property type="entry name" value="FHA"/>
    <property type="match status" value="1"/>
</dbReference>
<reference evidence="3" key="1">
    <citation type="submission" date="2021-01" db="EMBL/GenBank/DDBJ databases">
        <title>Whole genome shotgun sequence of Virgisporangium ochraceum NBRC 16418.</title>
        <authorList>
            <person name="Komaki H."/>
            <person name="Tamura T."/>
        </authorList>
    </citation>
    <scope>NUCLEOTIDE SEQUENCE</scope>
    <source>
        <strain evidence="3">NBRC 16418</strain>
    </source>
</reference>
<evidence type="ECO:0000313" key="3">
    <source>
        <dbReference type="EMBL" id="GIJ68680.1"/>
    </source>
</evidence>
<dbReference type="SUPFAM" id="SSF49879">
    <property type="entry name" value="SMAD/FHA domain"/>
    <property type="match status" value="1"/>
</dbReference>
<sequence length="383" mass="40020">MVGGPTQETDGGGDANTASVQAFPDVTQNVRVRFDQHRALDAIERRLATDPLRTGGIVEVTEAVRFADLDSGKEASLLRLGLLVDGLARLLGDGGVALYPVADRGLLSDTELTSNERMVLRRWSDDGLLEILPAGAPALARAGEVSALTGQPVLTRAQIRGYALRPTPGGGGAVQLVPVGPGPAPVPEQALRVLTRMWRCPVSDCPSFGRPGTGQSPPQLAQGVPTCPRHGERLTDAGARPPVVALVVRVGGLVRQRFAVAAGSPVVVGRAPDQRGAVALGPMLDEEARTWVSRKHVALELRPDGVYATDMSTNGTVVVGPEGRGRMPAGQARRLGEREILELTDGVEVARAGTATGTTEATAPGSVMTDAPTIAIRMPRNGR</sequence>
<keyword evidence="4" id="KW-1185">Reference proteome</keyword>
<gene>
    <name evidence="3" type="ORF">Voc01_035970</name>
</gene>
<evidence type="ECO:0000313" key="4">
    <source>
        <dbReference type="Proteomes" id="UP000635606"/>
    </source>
</evidence>
<evidence type="ECO:0000256" key="1">
    <source>
        <dbReference type="ARBA" id="ARBA00022553"/>
    </source>
</evidence>
<protein>
    <recommendedName>
        <fullName evidence="2">FHA domain-containing protein</fullName>
    </recommendedName>
</protein>
<dbReference type="EMBL" id="BOPH01000046">
    <property type="protein sequence ID" value="GIJ68680.1"/>
    <property type="molecule type" value="Genomic_DNA"/>
</dbReference>
<name>A0A8J4EAU3_9ACTN</name>
<dbReference type="PROSITE" id="PS50006">
    <property type="entry name" value="FHA_DOMAIN"/>
    <property type="match status" value="1"/>
</dbReference>
<comment type="caution">
    <text evidence="3">The sequence shown here is derived from an EMBL/GenBank/DDBJ whole genome shotgun (WGS) entry which is preliminary data.</text>
</comment>
<dbReference type="Pfam" id="PF00498">
    <property type="entry name" value="FHA"/>
    <property type="match status" value="1"/>
</dbReference>
<keyword evidence="1" id="KW-0597">Phosphoprotein</keyword>
<dbReference type="InterPro" id="IPR008984">
    <property type="entry name" value="SMAD_FHA_dom_sf"/>
</dbReference>
<dbReference type="Gene3D" id="2.60.200.20">
    <property type="match status" value="1"/>
</dbReference>
<proteinExistence type="predicted"/>
<evidence type="ECO:0000259" key="2">
    <source>
        <dbReference type="PROSITE" id="PS50006"/>
    </source>
</evidence>
<dbReference type="Proteomes" id="UP000635606">
    <property type="component" value="Unassembled WGS sequence"/>
</dbReference>
<organism evidence="3 4">
    <name type="scientific">Virgisporangium ochraceum</name>
    <dbReference type="NCBI Taxonomy" id="65505"/>
    <lineage>
        <taxon>Bacteria</taxon>
        <taxon>Bacillati</taxon>
        <taxon>Actinomycetota</taxon>
        <taxon>Actinomycetes</taxon>
        <taxon>Micromonosporales</taxon>
        <taxon>Micromonosporaceae</taxon>
        <taxon>Virgisporangium</taxon>
    </lineage>
</organism>
<feature type="domain" description="FHA" evidence="2">
    <location>
        <begin position="266"/>
        <end position="318"/>
    </location>
</feature>
<dbReference type="InterPro" id="IPR000253">
    <property type="entry name" value="FHA_dom"/>
</dbReference>
<accession>A0A8J4EAU3</accession>